<reference evidence="1" key="1">
    <citation type="submission" date="2015-12" db="EMBL/GenBank/DDBJ databases">
        <title>Gene expression during late stages of embryo sac development: a critical building block for successful pollen-pistil interactions.</title>
        <authorList>
            <person name="Liu Y."/>
            <person name="Joly V."/>
            <person name="Sabar M."/>
            <person name="Matton D.P."/>
        </authorList>
    </citation>
    <scope>NUCLEOTIDE SEQUENCE</scope>
</reference>
<evidence type="ECO:0000313" key="1">
    <source>
        <dbReference type="EMBL" id="JAP18145.1"/>
    </source>
</evidence>
<dbReference type="EMBL" id="GEDG01021636">
    <property type="protein sequence ID" value="JAP18145.1"/>
    <property type="molecule type" value="Transcribed_RNA"/>
</dbReference>
<accession>A0A0V0HCI3</accession>
<sequence length="75" mass="8748">MVHLLPRLLIGILRFSFIIFRAAKQVLILLKIFFSSRMTDDMMYKICNLNTAFGIYKIKAAVNQEISEVDSFYLL</sequence>
<dbReference type="AlphaFoldDB" id="A0A0V0HCI3"/>
<organism evidence="1">
    <name type="scientific">Solanum chacoense</name>
    <name type="common">Chaco potato</name>
    <dbReference type="NCBI Taxonomy" id="4108"/>
    <lineage>
        <taxon>Eukaryota</taxon>
        <taxon>Viridiplantae</taxon>
        <taxon>Streptophyta</taxon>
        <taxon>Embryophyta</taxon>
        <taxon>Tracheophyta</taxon>
        <taxon>Spermatophyta</taxon>
        <taxon>Magnoliopsida</taxon>
        <taxon>eudicotyledons</taxon>
        <taxon>Gunneridae</taxon>
        <taxon>Pentapetalae</taxon>
        <taxon>asterids</taxon>
        <taxon>lamiids</taxon>
        <taxon>Solanales</taxon>
        <taxon>Solanaceae</taxon>
        <taxon>Solanoideae</taxon>
        <taxon>Solaneae</taxon>
        <taxon>Solanum</taxon>
    </lineage>
</organism>
<protein>
    <submittedName>
        <fullName evidence="1">Putative ovule protein</fullName>
    </submittedName>
</protein>
<name>A0A0V0HCI3_SOLCH</name>
<proteinExistence type="predicted"/>